<protein>
    <recommendedName>
        <fullName evidence="4">t-SNARE coiled-coil homology domain-containing protein</fullName>
    </recommendedName>
</protein>
<accession>A0AAE0Z7T7</accession>
<dbReference type="SMART" id="SM00397">
    <property type="entry name" value="t_SNARE"/>
    <property type="match status" value="1"/>
</dbReference>
<keyword evidence="3" id="KW-0472">Membrane</keyword>
<dbReference type="InterPro" id="IPR045242">
    <property type="entry name" value="Syntaxin"/>
</dbReference>
<evidence type="ECO:0000256" key="3">
    <source>
        <dbReference type="SAM" id="Phobius"/>
    </source>
</evidence>
<sequence>MASFDPYESNESPDIMGIIKYPMKRLELSVRNFIKVLDVALDRLHRHSENIKKLTNAEDWPGLHKEQVNASRTVQQINANIREIERARTQVVEKDLRLFDVKVQDVKMKALSAVDDFMMLVGPEVSSAVNSDSSKQRPAVETGHGCDSLQSTPLHSQPASAAHEGNETHRPTQMSNLLHEEDSVEGPITSSPYGNTSVSMTTYAPAPITANLHVAPQHSDVSNSWEQLQENIVELNDLVHHFADQVEQQGEVINSIEENIDTAHANVKEGTTSLAQASKYKSALFPVVGAVVGGMVGGPIGFVAGMKLGGLAGVVGGAAGFAGGRMLKKHQSKIDQTEMENLSDKSSISLSEINDVALSETQQNADRGTEKQLSSNHGEITQDGKAGQTQQGYGGFTDIYGGVTSSFRSLFSQTTASSEKS</sequence>
<feature type="compositionally biased region" description="Polar residues" evidence="2">
    <location>
        <begin position="360"/>
        <end position="379"/>
    </location>
</feature>
<proteinExistence type="predicted"/>
<dbReference type="GO" id="GO:0012505">
    <property type="term" value="C:endomembrane system"/>
    <property type="evidence" value="ECO:0007669"/>
    <property type="project" value="TreeGrafter"/>
</dbReference>
<feature type="region of interest" description="Disordered" evidence="2">
    <location>
        <begin position="360"/>
        <end position="393"/>
    </location>
</feature>
<dbReference type="GO" id="GO:0006906">
    <property type="term" value="P:vesicle fusion"/>
    <property type="evidence" value="ECO:0007669"/>
    <property type="project" value="TreeGrafter"/>
</dbReference>
<feature type="coiled-coil region" evidence="1">
    <location>
        <begin position="37"/>
        <end position="94"/>
    </location>
</feature>
<dbReference type="GO" id="GO:0005484">
    <property type="term" value="F:SNAP receptor activity"/>
    <property type="evidence" value="ECO:0007669"/>
    <property type="project" value="TreeGrafter"/>
</dbReference>
<keyword evidence="3" id="KW-1133">Transmembrane helix</keyword>
<dbReference type="PROSITE" id="PS50192">
    <property type="entry name" value="T_SNARE"/>
    <property type="match status" value="1"/>
</dbReference>
<dbReference type="GO" id="GO:0000149">
    <property type="term" value="F:SNARE binding"/>
    <property type="evidence" value="ECO:0007669"/>
    <property type="project" value="TreeGrafter"/>
</dbReference>
<dbReference type="GO" id="GO:0006886">
    <property type="term" value="P:intracellular protein transport"/>
    <property type="evidence" value="ECO:0007669"/>
    <property type="project" value="TreeGrafter"/>
</dbReference>
<dbReference type="AlphaFoldDB" id="A0AAE0Z7T7"/>
<evidence type="ECO:0000256" key="2">
    <source>
        <dbReference type="SAM" id="MobiDB-lite"/>
    </source>
</evidence>
<keyword evidence="3" id="KW-0812">Transmembrane</keyword>
<dbReference type="GO" id="GO:0005886">
    <property type="term" value="C:plasma membrane"/>
    <property type="evidence" value="ECO:0007669"/>
    <property type="project" value="TreeGrafter"/>
</dbReference>
<feature type="transmembrane region" description="Helical" evidence="3">
    <location>
        <begin position="283"/>
        <end position="302"/>
    </location>
</feature>
<dbReference type="SUPFAM" id="SSF58038">
    <property type="entry name" value="SNARE fusion complex"/>
    <property type="match status" value="1"/>
</dbReference>
<feature type="transmembrane region" description="Helical" evidence="3">
    <location>
        <begin position="308"/>
        <end position="327"/>
    </location>
</feature>
<comment type="caution">
    <text evidence="5">The sequence shown here is derived from an EMBL/GenBank/DDBJ whole genome shotgun (WGS) entry which is preliminary data.</text>
</comment>
<gene>
    <name evidence="5" type="ORF">RRG08_039954</name>
</gene>
<name>A0AAE0Z7T7_9GAST</name>
<dbReference type="PANTHER" id="PTHR19957">
    <property type="entry name" value="SYNTAXIN"/>
    <property type="match status" value="1"/>
</dbReference>
<evidence type="ECO:0000313" key="5">
    <source>
        <dbReference type="EMBL" id="KAK3764358.1"/>
    </source>
</evidence>
<dbReference type="GO" id="GO:0031201">
    <property type="term" value="C:SNARE complex"/>
    <property type="evidence" value="ECO:0007669"/>
    <property type="project" value="TreeGrafter"/>
</dbReference>
<dbReference type="GO" id="GO:0048278">
    <property type="term" value="P:vesicle docking"/>
    <property type="evidence" value="ECO:0007669"/>
    <property type="project" value="TreeGrafter"/>
</dbReference>
<dbReference type="Gene3D" id="1.20.5.110">
    <property type="match status" value="1"/>
</dbReference>
<keyword evidence="1" id="KW-0175">Coiled coil</keyword>
<dbReference type="GO" id="GO:0006887">
    <property type="term" value="P:exocytosis"/>
    <property type="evidence" value="ECO:0007669"/>
    <property type="project" value="TreeGrafter"/>
</dbReference>
<organism evidence="5 6">
    <name type="scientific">Elysia crispata</name>
    <name type="common">lettuce slug</name>
    <dbReference type="NCBI Taxonomy" id="231223"/>
    <lineage>
        <taxon>Eukaryota</taxon>
        <taxon>Metazoa</taxon>
        <taxon>Spiralia</taxon>
        <taxon>Lophotrochozoa</taxon>
        <taxon>Mollusca</taxon>
        <taxon>Gastropoda</taxon>
        <taxon>Heterobranchia</taxon>
        <taxon>Euthyneura</taxon>
        <taxon>Panpulmonata</taxon>
        <taxon>Sacoglossa</taxon>
        <taxon>Placobranchoidea</taxon>
        <taxon>Plakobranchidae</taxon>
        <taxon>Elysia</taxon>
    </lineage>
</organism>
<feature type="compositionally biased region" description="Polar residues" evidence="2">
    <location>
        <begin position="148"/>
        <end position="159"/>
    </location>
</feature>
<dbReference type="InterPro" id="IPR000727">
    <property type="entry name" value="T_SNARE_dom"/>
</dbReference>
<evidence type="ECO:0000259" key="4">
    <source>
        <dbReference type="PROSITE" id="PS50192"/>
    </source>
</evidence>
<evidence type="ECO:0000313" key="6">
    <source>
        <dbReference type="Proteomes" id="UP001283361"/>
    </source>
</evidence>
<dbReference type="InterPro" id="IPR059001">
    <property type="entry name" value="STX17_N"/>
</dbReference>
<dbReference type="Pfam" id="PF26585">
    <property type="entry name" value="STX17_N"/>
    <property type="match status" value="1"/>
</dbReference>
<evidence type="ECO:0000256" key="1">
    <source>
        <dbReference type="SAM" id="Coils"/>
    </source>
</evidence>
<dbReference type="Proteomes" id="UP001283361">
    <property type="component" value="Unassembled WGS sequence"/>
</dbReference>
<dbReference type="PANTHER" id="PTHR19957:SF139">
    <property type="entry name" value="SYNTAXIN-17"/>
    <property type="match status" value="1"/>
</dbReference>
<feature type="region of interest" description="Disordered" evidence="2">
    <location>
        <begin position="127"/>
        <end position="172"/>
    </location>
</feature>
<keyword evidence="6" id="KW-1185">Reference proteome</keyword>
<dbReference type="EMBL" id="JAWDGP010004442">
    <property type="protein sequence ID" value="KAK3764358.1"/>
    <property type="molecule type" value="Genomic_DNA"/>
</dbReference>
<feature type="domain" description="T-SNARE coiled-coil homology" evidence="4">
    <location>
        <begin position="215"/>
        <end position="277"/>
    </location>
</feature>
<reference evidence="5" key="1">
    <citation type="journal article" date="2023" name="G3 (Bethesda)">
        <title>A reference genome for the long-term kleptoplast-retaining sea slug Elysia crispata morphotype clarki.</title>
        <authorList>
            <person name="Eastman K.E."/>
            <person name="Pendleton A.L."/>
            <person name="Shaikh M.A."/>
            <person name="Suttiyut T."/>
            <person name="Ogas R."/>
            <person name="Tomko P."/>
            <person name="Gavelis G."/>
            <person name="Widhalm J.R."/>
            <person name="Wisecaver J.H."/>
        </authorList>
    </citation>
    <scope>NUCLEOTIDE SEQUENCE</scope>
    <source>
        <strain evidence="5">ECLA1</strain>
    </source>
</reference>